<dbReference type="SUPFAM" id="SSF53187">
    <property type="entry name" value="Zn-dependent exopeptidases"/>
    <property type="match status" value="1"/>
</dbReference>
<protein>
    <submittedName>
        <fullName evidence="11">M20 family peptidase</fullName>
    </submittedName>
</protein>
<keyword evidence="12" id="KW-1185">Reference proteome</keyword>
<evidence type="ECO:0000256" key="7">
    <source>
        <dbReference type="ARBA" id="ARBA00022997"/>
    </source>
</evidence>
<evidence type="ECO:0000256" key="2">
    <source>
        <dbReference type="ARBA" id="ARBA00006247"/>
    </source>
</evidence>
<sequence length="496" mass="55202">MTDELFLQRQEMKKMDGILNGKEMDTQEIRRWIENHMPDIVKDLTRICCIRSVAEVDAAENPPYGKGCREVLEEMLHIGEENGFAVHNYDNYVGKICYNSRENKDSIGIWAHLDVVEEGRDWNYEPYVPAVKDGYFIARGCQDNKSSAIMGLYVLKYMKEHNIRLSHDLELYLGTCEEQGMYDLDYYVKHYDCPTLSLVPDSGFPVCCGERGSFNGELISRQECGEELLAAVCDNKLYMIPDKAGITLKYSDALWKKCGNLGAALTVRREGDGIHITARGVSSHSSNPGAGKNALTILADVLCGQELISEENRKLFSLILDINKDHTGNALDVFCEDGLSGPINMVATQLRIQDGHLVIGFSSQYPVTCTGFPFEERAKEAASLRGFDLKVTRLSKANYFDPEHAVAKALTGICQELLENEDGPFVMSGGTYARKLPNAFAFGTGMKLPPAPEGLFAPGHGDYHQPDESIALARIQKALEIYICGILRIDGLDIRP</sequence>
<evidence type="ECO:0000259" key="9">
    <source>
        <dbReference type="Pfam" id="PF07687"/>
    </source>
</evidence>
<comment type="similarity">
    <text evidence="2">Belongs to the peptidase M20A family.</text>
</comment>
<dbReference type="InterPro" id="IPR001261">
    <property type="entry name" value="ArgE/DapE_CS"/>
</dbReference>
<dbReference type="InterPro" id="IPR010964">
    <property type="entry name" value="M20A_pepV-rel"/>
</dbReference>
<gene>
    <name evidence="11" type="ORF">DWY69_19570</name>
    <name evidence="10" type="ORF">DXC51_15275</name>
</gene>
<proteinExistence type="inferred from homology"/>
<organism evidence="11 13">
    <name type="scientific">Eisenbergiella massiliensis</name>
    <dbReference type="NCBI Taxonomy" id="1720294"/>
    <lineage>
        <taxon>Bacteria</taxon>
        <taxon>Bacillati</taxon>
        <taxon>Bacillota</taxon>
        <taxon>Clostridia</taxon>
        <taxon>Lachnospirales</taxon>
        <taxon>Lachnospiraceae</taxon>
        <taxon>Eisenbergiella</taxon>
    </lineage>
</organism>
<evidence type="ECO:0000256" key="4">
    <source>
        <dbReference type="ARBA" id="ARBA00022723"/>
    </source>
</evidence>
<evidence type="ECO:0000256" key="1">
    <source>
        <dbReference type="ARBA" id="ARBA00001947"/>
    </source>
</evidence>
<dbReference type="GO" id="GO:0006526">
    <property type="term" value="P:L-arginine biosynthetic process"/>
    <property type="evidence" value="ECO:0007669"/>
    <property type="project" value="TreeGrafter"/>
</dbReference>
<feature type="domain" description="Peptidase M20 dimerisation" evidence="9">
    <location>
        <begin position="273"/>
        <end position="303"/>
    </location>
</feature>
<comment type="caution">
    <text evidence="11">The sequence shown here is derived from an EMBL/GenBank/DDBJ whole genome shotgun (WGS) entry which is preliminary data.</text>
</comment>
<dbReference type="GO" id="GO:0016805">
    <property type="term" value="F:dipeptidase activity"/>
    <property type="evidence" value="ECO:0007669"/>
    <property type="project" value="UniProtKB-KW"/>
</dbReference>
<dbReference type="Proteomes" id="UP000261166">
    <property type="component" value="Unassembled WGS sequence"/>
</dbReference>
<dbReference type="EMBL" id="QVLU01000019">
    <property type="protein sequence ID" value="RGE68659.1"/>
    <property type="molecule type" value="Genomic_DNA"/>
</dbReference>
<dbReference type="InterPro" id="IPR011650">
    <property type="entry name" value="Peptidase_M20_dimer"/>
</dbReference>
<dbReference type="InterPro" id="IPR050072">
    <property type="entry name" value="Peptidase_M20A"/>
</dbReference>
<evidence type="ECO:0000256" key="5">
    <source>
        <dbReference type="ARBA" id="ARBA00022801"/>
    </source>
</evidence>
<dbReference type="InterPro" id="IPR036264">
    <property type="entry name" value="Bact_exopeptidase_dim_dom"/>
</dbReference>
<evidence type="ECO:0000313" key="12">
    <source>
        <dbReference type="Proteomes" id="UP000260812"/>
    </source>
</evidence>
<dbReference type="Pfam" id="PF01546">
    <property type="entry name" value="Peptidase_M20"/>
    <property type="match status" value="1"/>
</dbReference>
<dbReference type="PROSITE" id="PS00758">
    <property type="entry name" value="ARGE_DAPE_CPG2_1"/>
    <property type="match status" value="1"/>
</dbReference>
<evidence type="ECO:0000256" key="8">
    <source>
        <dbReference type="ARBA" id="ARBA00023049"/>
    </source>
</evidence>
<keyword evidence="6" id="KW-0862">Zinc</keyword>
<dbReference type="Pfam" id="PF07687">
    <property type="entry name" value="M20_dimer"/>
    <property type="match status" value="1"/>
</dbReference>
<dbReference type="InterPro" id="IPR002933">
    <property type="entry name" value="Peptidase_M20"/>
</dbReference>
<comment type="cofactor">
    <cofactor evidence="1">
        <name>Zn(2+)</name>
        <dbReference type="ChEBI" id="CHEBI:29105"/>
    </cofactor>
</comment>
<keyword evidence="7" id="KW-0224">Dipeptidase</keyword>
<dbReference type="GO" id="GO:0008237">
    <property type="term" value="F:metallopeptidase activity"/>
    <property type="evidence" value="ECO:0007669"/>
    <property type="project" value="UniProtKB-KW"/>
</dbReference>
<dbReference type="PANTHER" id="PTHR43808:SF31">
    <property type="entry name" value="N-ACETYL-L-CITRULLINE DEACETYLASE"/>
    <property type="match status" value="1"/>
</dbReference>
<dbReference type="SUPFAM" id="SSF55031">
    <property type="entry name" value="Bacterial exopeptidase dimerisation domain"/>
    <property type="match status" value="1"/>
</dbReference>
<accession>A0A3E3INI2</accession>
<dbReference type="Gene3D" id="3.30.70.360">
    <property type="match status" value="2"/>
</dbReference>
<name>A0A3E3INI2_9FIRM</name>
<evidence type="ECO:0000313" key="10">
    <source>
        <dbReference type="EMBL" id="RGE58775.1"/>
    </source>
</evidence>
<evidence type="ECO:0000256" key="6">
    <source>
        <dbReference type="ARBA" id="ARBA00022833"/>
    </source>
</evidence>
<keyword evidence="5" id="KW-0378">Hydrolase</keyword>
<evidence type="ECO:0000313" key="11">
    <source>
        <dbReference type="EMBL" id="RGE68659.1"/>
    </source>
</evidence>
<keyword evidence="3" id="KW-0645">Protease</keyword>
<dbReference type="Proteomes" id="UP000260812">
    <property type="component" value="Unassembled WGS sequence"/>
</dbReference>
<reference evidence="11 13" key="1">
    <citation type="submission" date="2018-08" db="EMBL/GenBank/DDBJ databases">
        <title>A genome reference for cultivated species of the human gut microbiota.</title>
        <authorList>
            <person name="Zou Y."/>
            <person name="Xue W."/>
            <person name="Luo G."/>
        </authorList>
    </citation>
    <scope>NUCLEOTIDE SEQUENCE [LARGE SCALE GENOMIC DNA]</scope>
    <source>
        <strain evidence="11 13">AF26-4BH</strain>
        <strain evidence="10">TF05-5AC</strain>
    </source>
</reference>
<evidence type="ECO:0000313" key="13">
    <source>
        <dbReference type="Proteomes" id="UP000261166"/>
    </source>
</evidence>
<dbReference type="NCBIfam" id="TIGR01887">
    <property type="entry name" value="dipeptidaselike"/>
    <property type="match status" value="1"/>
</dbReference>
<keyword evidence="8" id="KW-0482">Metalloprotease</keyword>
<dbReference type="AlphaFoldDB" id="A0A3E3INI2"/>
<dbReference type="PANTHER" id="PTHR43808">
    <property type="entry name" value="ACETYLORNITHINE DEACETYLASE"/>
    <property type="match status" value="1"/>
</dbReference>
<keyword evidence="4" id="KW-0479">Metal-binding</keyword>
<dbReference type="GO" id="GO:0008777">
    <property type="term" value="F:acetylornithine deacetylase activity"/>
    <property type="evidence" value="ECO:0007669"/>
    <property type="project" value="TreeGrafter"/>
</dbReference>
<dbReference type="Gene3D" id="3.40.630.10">
    <property type="entry name" value="Zn peptidases"/>
    <property type="match status" value="1"/>
</dbReference>
<dbReference type="GO" id="GO:0006508">
    <property type="term" value="P:proteolysis"/>
    <property type="evidence" value="ECO:0007669"/>
    <property type="project" value="UniProtKB-KW"/>
</dbReference>
<dbReference type="GO" id="GO:0008270">
    <property type="term" value="F:zinc ion binding"/>
    <property type="evidence" value="ECO:0007669"/>
    <property type="project" value="InterPro"/>
</dbReference>
<dbReference type="EMBL" id="QVLV01000010">
    <property type="protein sequence ID" value="RGE58775.1"/>
    <property type="molecule type" value="Genomic_DNA"/>
</dbReference>
<evidence type="ECO:0000256" key="3">
    <source>
        <dbReference type="ARBA" id="ARBA00022670"/>
    </source>
</evidence>